<protein>
    <submittedName>
        <fullName evidence="4">WD_REPEATS_REGION domain-containing protein</fullName>
    </submittedName>
</protein>
<dbReference type="SUPFAM" id="SSF50978">
    <property type="entry name" value="WD40 repeat-like"/>
    <property type="match status" value="1"/>
</dbReference>
<name>A0A0M3KDE4_ANISI</name>
<dbReference type="GO" id="GO:0043161">
    <property type="term" value="P:proteasome-mediated ubiquitin-dependent protein catabolic process"/>
    <property type="evidence" value="ECO:0007669"/>
    <property type="project" value="TreeGrafter"/>
</dbReference>
<dbReference type="InterPro" id="IPR001680">
    <property type="entry name" value="WD40_rpt"/>
</dbReference>
<dbReference type="AlphaFoldDB" id="A0A0M3KDE4"/>
<accession>A0A0M3KDE4</accession>
<keyword evidence="3" id="KW-1185">Reference proteome</keyword>
<dbReference type="GO" id="GO:0000109">
    <property type="term" value="C:nucleotide-excision repair complex"/>
    <property type="evidence" value="ECO:0007669"/>
    <property type="project" value="TreeGrafter"/>
</dbReference>
<gene>
    <name evidence="2" type="ORF">ASIM_LOCUS18392</name>
</gene>
<dbReference type="InterPro" id="IPR015943">
    <property type="entry name" value="WD40/YVTN_repeat-like_dom_sf"/>
</dbReference>
<keyword evidence="1" id="KW-0853">WD repeat</keyword>
<dbReference type="Proteomes" id="UP000267096">
    <property type="component" value="Unassembled WGS sequence"/>
</dbReference>
<evidence type="ECO:0000313" key="4">
    <source>
        <dbReference type="WBParaSite" id="ASIM_0001899701-mRNA-1"/>
    </source>
</evidence>
<feature type="repeat" description="WD" evidence="1">
    <location>
        <begin position="229"/>
        <end position="270"/>
    </location>
</feature>
<organism evidence="4">
    <name type="scientific">Anisakis simplex</name>
    <name type="common">Herring worm</name>
    <dbReference type="NCBI Taxonomy" id="6269"/>
    <lineage>
        <taxon>Eukaryota</taxon>
        <taxon>Metazoa</taxon>
        <taxon>Ecdysozoa</taxon>
        <taxon>Nematoda</taxon>
        <taxon>Chromadorea</taxon>
        <taxon>Rhabditida</taxon>
        <taxon>Spirurina</taxon>
        <taxon>Ascaridomorpha</taxon>
        <taxon>Ascaridoidea</taxon>
        <taxon>Anisakidae</taxon>
        <taxon>Anisakis</taxon>
        <taxon>Anisakis simplex complex</taxon>
    </lineage>
</organism>
<dbReference type="PANTHER" id="PTHR46202">
    <property type="entry name" value="DNA EXCISION REPAIR PROTEIN ERCC-8"/>
    <property type="match status" value="1"/>
</dbReference>
<feature type="repeat" description="WD" evidence="1">
    <location>
        <begin position="180"/>
        <end position="222"/>
    </location>
</feature>
<dbReference type="SMART" id="SM00320">
    <property type="entry name" value="WD40"/>
    <property type="match status" value="3"/>
</dbReference>
<evidence type="ECO:0000313" key="2">
    <source>
        <dbReference type="EMBL" id="VDK64615.1"/>
    </source>
</evidence>
<dbReference type="PROSITE" id="PS50082">
    <property type="entry name" value="WD_REPEATS_2"/>
    <property type="match status" value="3"/>
</dbReference>
<reference evidence="4" key="1">
    <citation type="submission" date="2017-02" db="UniProtKB">
        <authorList>
            <consortium name="WormBaseParasite"/>
        </authorList>
    </citation>
    <scope>IDENTIFICATION</scope>
</reference>
<dbReference type="GO" id="GO:0006283">
    <property type="term" value="P:transcription-coupled nucleotide-excision repair"/>
    <property type="evidence" value="ECO:0007669"/>
    <property type="project" value="InterPro"/>
</dbReference>
<dbReference type="InterPro" id="IPR036322">
    <property type="entry name" value="WD40_repeat_dom_sf"/>
</dbReference>
<dbReference type="PROSITE" id="PS50294">
    <property type="entry name" value="WD_REPEATS_REGION"/>
    <property type="match status" value="1"/>
</dbReference>
<reference evidence="2 3" key="2">
    <citation type="submission" date="2018-11" db="EMBL/GenBank/DDBJ databases">
        <authorList>
            <consortium name="Pathogen Informatics"/>
        </authorList>
    </citation>
    <scope>NUCLEOTIDE SEQUENCE [LARGE SCALE GENOMIC DNA]</scope>
</reference>
<dbReference type="GO" id="GO:0000209">
    <property type="term" value="P:protein polyubiquitination"/>
    <property type="evidence" value="ECO:0007669"/>
    <property type="project" value="TreeGrafter"/>
</dbReference>
<feature type="repeat" description="WD" evidence="1">
    <location>
        <begin position="93"/>
        <end position="135"/>
    </location>
</feature>
<dbReference type="InterPro" id="IPR042238">
    <property type="entry name" value="Rad28/ERCC8/Ckn1/ATCSA-1"/>
</dbReference>
<sequence length="318" mass="36181">MADRKLRPFANTRCCDNIQTSSVLPHCILQRQLGRECFSINLKRFLIEKRIKSLSLLCGSCNGVLSIVDLELSSLSNEETAVEHPIIASTASHSSHKYLITCCQWFPQDTGTFLSSSMDKTIKLWDTNRMRVVDKYDFKEEVLQFDWGGALQRRSLIAVANMSSNIELIDPRVGDAIQNLRWRTEYVSSVRWSIENENFLLSGGKMGKIALWDIRSAKSLLKTLSAPLENAHPTCVGGLRFSEDGLYLISISIDRLIRVWRAHNMELVRTIKVGVWYCYFYFDGVIVGWGRFAKTSSIVVGWEHFAKTIVILSLFTIV</sequence>
<dbReference type="OrthoDB" id="361494at2759"/>
<dbReference type="Gene3D" id="2.130.10.10">
    <property type="entry name" value="YVTN repeat-like/Quinoprotein amine dehydrogenase"/>
    <property type="match status" value="1"/>
</dbReference>
<evidence type="ECO:0000313" key="3">
    <source>
        <dbReference type="Proteomes" id="UP000267096"/>
    </source>
</evidence>
<dbReference type="WBParaSite" id="ASIM_0001899701-mRNA-1">
    <property type="protein sequence ID" value="ASIM_0001899701-mRNA-1"/>
    <property type="gene ID" value="ASIM_0001899701"/>
</dbReference>
<dbReference type="EMBL" id="UYRR01035442">
    <property type="protein sequence ID" value="VDK64615.1"/>
    <property type="molecule type" value="Genomic_DNA"/>
</dbReference>
<dbReference type="Pfam" id="PF00400">
    <property type="entry name" value="WD40"/>
    <property type="match status" value="2"/>
</dbReference>
<proteinExistence type="predicted"/>
<dbReference type="PANTHER" id="PTHR46202:SF1">
    <property type="entry name" value="DNA EXCISION REPAIR PROTEIN ERCC-8"/>
    <property type="match status" value="1"/>
</dbReference>
<evidence type="ECO:0000256" key="1">
    <source>
        <dbReference type="PROSITE-ProRule" id="PRU00221"/>
    </source>
</evidence>
<dbReference type="GO" id="GO:0031464">
    <property type="term" value="C:Cul4A-RING E3 ubiquitin ligase complex"/>
    <property type="evidence" value="ECO:0007669"/>
    <property type="project" value="TreeGrafter"/>
</dbReference>